<keyword evidence="8" id="KW-1185">Reference proteome</keyword>
<evidence type="ECO:0000256" key="6">
    <source>
        <dbReference type="SAM" id="Phobius"/>
    </source>
</evidence>
<name>A0ABQ5VB63_9PROT</name>
<organism evidence="7 8">
    <name type="scientific">Algimonas ampicilliniresistens</name>
    <dbReference type="NCBI Taxonomy" id="1298735"/>
    <lineage>
        <taxon>Bacteria</taxon>
        <taxon>Pseudomonadati</taxon>
        <taxon>Pseudomonadota</taxon>
        <taxon>Alphaproteobacteria</taxon>
        <taxon>Maricaulales</taxon>
        <taxon>Robiginitomaculaceae</taxon>
        <taxon>Algimonas</taxon>
    </lineage>
</organism>
<feature type="transmembrane region" description="Helical" evidence="6">
    <location>
        <begin position="41"/>
        <end position="65"/>
    </location>
</feature>
<protein>
    <submittedName>
        <fullName evidence="7">Amino acid transporter</fullName>
    </submittedName>
</protein>
<evidence type="ECO:0000256" key="2">
    <source>
        <dbReference type="ARBA" id="ARBA00022475"/>
    </source>
</evidence>
<reference evidence="7" key="2">
    <citation type="submission" date="2023-01" db="EMBL/GenBank/DDBJ databases">
        <title>Draft genome sequence of Algimonas ampicilliniresistens strain NBRC 108219.</title>
        <authorList>
            <person name="Sun Q."/>
            <person name="Mori K."/>
        </authorList>
    </citation>
    <scope>NUCLEOTIDE SEQUENCE</scope>
    <source>
        <strain evidence="7">NBRC 108219</strain>
    </source>
</reference>
<keyword evidence="2" id="KW-1003">Cell membrane</keyword>
<feature type="transmembrane region" description="Helical" evidence="6">
    <location>
        <begin position="149"/>
        <end position="172"/>
    </location>
</feature>
<evidence type="ECO:0000256" key="4">
    <source>
        <dbReference type="ARBA" id="ARBA00022989"/>
    </source>
</evidence>
<proteinExistence type="predicted"/>
<feature type="transmembrane region" description="Helical" evidence="6">
    <location>
        <begin position="77"/>
        <end position="95"/>
    </location>
</feature>
<dbReference type="RefSeq" id="WP_284390093.1">
    <property type="nucleotide sequence ID" value="NZ_BSNK01000002.1"/>
</dbReference>
<evidence type="ECO:0000256" key="3">
    <source>
        <dbReference type="ARBA" id="ARBA00022692"/>
    </source>
</evidence>
<dbReference type="InterPro" id="IPR001123">
    <property type="entry name" value="LeuE-type"/>
</dbReference>
<reference evidence="7" key="1">
    <citation type="journal article" date="2014" name="Int. J. Syst. Evol. Microbiol.">
        <title>Complete genome of a new Firmicutes species belonging to the dominant human colonic microbiota ('Ruminococcus bicirculans') reveals two chromosomes and a selective capacity to utilize plant glucans.</title>
        <authorList>
            <consortium name="NISC Comparative Sequencing Program"/>
            <person name="Wegmann U."/>
            <person name="Louis P."/>
            <person name="Goesmann A."/>
            <person name="Henrissat B."/>
            <person name="Duncan S.H."/>
            <person name="Flint H.J."/>
        </authorList>
    </citation>
    <scope>NUCLEOTIDE SEQUENCE</scope>
    <source>
        <strain evidence="7">NBRC 108219</strain>
    </source>
</reference>
<evidence type="ECO:0000313" key="7">
    <source>
        <dbReference type="EMBL" id="GLQ24053.1"/>
    </source>
</evidence>
<accession>A0ABQ5VB63</accession>
<keyword evidence="4 6" id="KW-1133">Transmembrane helix</keyword>
<comment type="caution">
    <text evidence="7">The sequence shown here is derived from an EMBL/GenBank/DDBJ whole genome shotgun (WGS) entry which is preliminary data.</text>
</comment>
<evidence type="ECO:0000256" key="5">
    <source>
        <dbReference type="ARBA" id="ARBA00023136"/>
    </source>
</evidence>
<comment type="subcellular location">
    <subcellularLocation>
        <location evidence="1">Cell membrane</location>
        <topology evidence="1">Multi-pass membrane protein</topology>
    </subcellularLocation>
</comment>
<dbReference type="Proteomes" id="UP001161391">
    <property type="component" value="Unassembled WGS sequence"/>
</dbReference>
<evidence type="ECO:0000313" key="8">
    <source>
        <dbReference type="Proteomes" id="UP001161391"/>
    </source>
</evidence>
<sequence>MEFDVWLSLVVLFTVGGLTPGPAVMLVMASSFRYGFRPAMLPALGIASANVLWLILAASGTAALLTAFPSVTLGLKVLGLLVILYLGLSTIFGPPPDMSVSSGDAPKRTGLYARGVALQISSPLPLVYFGMLLPLYFDADKPILPQFGIMLATVTWLELQGLAVYAAFARWIRAKLQSPKAAKIFNAMIGVVMIASGVWAIFA</sequence>
<dbReference type="PANTHER" id="PTHR30086">
    <property type="entry name" value="ARGININE EXPORTER PROTEIN ARGO"/>
    <property type="match status" value="1"/>
</dbReference>
<feature type="transmembrane region" description="Helical" evidence="6">
    <location>
        <begin position="184"/>
        <end position="202"/>
    </location>
</feature>
<dbReference type="EMBL" id="BSNK01000002">
    <property type="protein sequence ID" value="GLQ24053.1"/>
    <property type="molecule type" value="Genomic_DNA"/>
</dbReference>
<gene>
    <name evidence="7" type="ORF">GCM10007853_19270</name>
</gene>
<feature type="transmembrane region" description="Helical" evidence="6">
    <location>
        <begin position="116"/>
        <end position="137"/>
    </location>
</feature>
<keyword evidence="3 6" id="KW-0812">Transmembrane</keyword>
<keyword evidence="5 6" id="KW-0472">Membrane</keyword>
<dbReference type="PANTHER" id="PTHR30086:SF20">
    <property type="entry name" value="ARGININE EXPORTER PROTEIN ARGO-RELATED"/>
    <property type="match status" value="1"/>
</dbReference>
<feature type="transmembrane region" description="Helical" evidence="6">
    <location>
        <begin position="6"/>
        <end position="29"/>
    </location>
</feature>
<evidence type="ECO:0000256" key="1">
    <source>
        <dbReference type="ARBA" id="ARBA00004651"/>
    </source>
</evidence>
<dbReference type="Pfam" id="PF01810">
    <property type="entry name" value="LysE"/>
    <property type="match status" value="1"/>
</dbReference>